<dbReference type="SUPFAM" id="SSF57997">
    <property type="entry name" value="Tropomyosin"/>
    <property type="match status" value="1"/>
</dbReference>
<evidence type="ECO:0000256" key="1">
    <source>
        <dbReference type="ARBA" id="ARBA00023054"/>
    </source>
</evidence>
<dbReference type="EMBL" id="KN822124">
    <property type="protein sequence ID" value="KIM55993.1"/>
    <property type="molecule type" value="Genomic_DNA"/>
</dbReference>
<keyword evidence="1 2" id="KW-0175">Coiled coil</keyword>
<dbReference type="InterPro" id="IPR000533">
    <property type="entry name" value="Tropomyosin"/>
</dbReference>
<organism evidence="3 4">
    <name type="scientific">Scleroderma citrinum Foug A</name>
    <dbReference type="NCBI Taxonomy" id="1036808"/>
    <lineage>
        <taxon>Eukaryota</taxon>
        <taxon>Fungi</taxon>
        <taxon>Dikarya</taxon>
        <taxon>Basidiomycota</taxon>
        <taxon>Agaricomycotina</taxon>
        <taxon>Agaricomycetes</taxon>
        <taxon>Agaricomycetidae</taxon>
        <taxon>Boletales</taxon>
        <taxon>Sclerodermatineae</taxon>
        <taxon>Sclerodermataceae</taxon>
        <taxon>Scleroderma</taxon>
    </lineage>
</organism>
<accession>A0A0C2Z2B7</accession>
<reference evidence="4" key="2">
    <citation type="submission" date="2015-01" db="EMBL/GenBank/DDBJ databases">
        <title>Evolutionary Origins and Diversification of the Mycorrhizal Mutualists.</title>
        <authorList>
            <consortium name="DOE Joint Genome Institute"/>
            <consortium name="Mycorrhizal Genomics Consortium"/>
            <person name="Kohler A."/>
            <person name="Kuo A."/>
            <person name="Nagy L.G."/>
            <person name="Floudas D."/>
            <person name="Copeland A."/>
            <person name="Barry K.W."/>
            <person name="Cichocki N."/>
            <person name="Veneault-Fourrey C."/>
            <person name="LaButti K."/>
            <person name="Lindquist E.A."/>
            <person name="Lipzen A."/>
            <person name="Lundell T."/>
            <person name="Morin E."/>
            <person name="Murat C."/>
            <person name="Riley R."/>
            <person name="Ohm R."/>
            <person name="Sun H."/>
            <person name="Tunlid A."/>
            <person name="Henrissat B."/>
            <person name="Grigoriev I.V."/>
            <person name="Hibbett D.S."/>
            <person name="Martin F."/>
        </authorList>
    </citation>
    <scope>NUCLEOTIDE SEQUENCE [LARGE SCALE GENOMIC DNA]</scope>
    <source>
        <strain evidence="4">Foug A</strain>
    </source>
</reference>
<evidence type="ECO:0000313" key="4">
    <source>
        <dbReference type="Proteomes" id="UP000053989"/>
    </source>
</evidence>
<keyword evidence="4" id="KW-1185">Reference proteome</keyword>
<name>A0A0C2Z2B7_9AGAM</name>
<dbReference type="FunFam" id="1.20.5.340:FF:000001">
    <property type="entry name" value="Tropomyosin alpha-1 chain isoform 2"/>
    <property type="match status" value="1"/>
</dbReference>
<dbReference type="InParanoid" id="A0A0C2Z2B7"/>
<dbReference type="OrthoDB" id="128924at2759"/>
<protein>
    <recommendedName>
        <fullName evidence="5">Tropomyosin</fullName>
    </recommendedName>
</protein>
<dbReference type="AlphaFoldDB" id="A0A0C2Z2B7"/>
<dbReference type="Gene3D" id="1.20.5.170">
    <property type="match status" value="1"/>
</dbReference>
<sequence length="121" mass="14049">MDKIKEKLAALRAEADAALARAEKAEGLIKRYEQIMLGKDQEIASLQRKLSELEQREDTVTKEARATKEQLNETSIRTEHLEREALKLVQDRDDLERKYEEMVTKYKSLQAELDDFLQGVI</sequence>
<dbReference type="HOGENOM" id="CLU_104738_0_2_1"/>
<evidence type="ECO:0000313" key="3">
    <source>
        <dbReference type="EMBL" id="KIM55993.1"/>
    </source>
</evidence>
<gene>
    <name evidence="3" type="ORF">SCLCIDRAFT_29922</name>
</gene>
<dbReference type="Proteomes" id="UP000053989">
    <property type="component" value="Unassembled WGS sequence"/>
</dbReference>
<dbReference type="Pfam" id="PF00261">
    <property type="entry name" value="Tropomyosin"/>
    <property type="match status" value="1"/>
</dbReference>
<reference evidence="3 4" key="1">
    <citation type="submission" date="2014-04" db="EMBL/GenBank/DDBJ databases">
        <authorList>
            <consortium name="DOE Joint Genome Institute"/>
            <person name="Kuo A."/>
            <person name="Kohler A."/>
            <person name="Nagy L.G."/>
            <person name="Floudas D."/>
            <person name="Copeland A."/>
            <person name="Barry K.W."/>
            <person name="Cichocki N."/>
            <person name="Veneault-Fourrey C."/>
            <person name="LaButti K."/>
            <person name="Lindquist E.A."/>
            <person name="Lipzen A."/>
            <person name="Lundell T."/>
            <person name="Morin E."/>
            <person name="Murat C."/>
            <person name="Sun H."/>
            <person name="Tunlid A."/>
            <person name="Henrissat B."/>
            <person name="Grigoriev I.V."/>
            <person name="Hibbett D.S."/>
            <person name="Martin F."/>
            <person name="Nordberg H.P."/>
            <person name="Cantor M.N."/>
            <person name="Hua S.X."/>
        </authorList>
    </citation>
    <scope>NUCLEOTIDE SEQUENCE [LARGE SCALE GENOMIC DNA]</scope>
    <source>
        <strain evidence="3 4">Foug A</strain>
    </source>
</reference>
<dbReference type="STRING" id="1036808.A0A0C2Z2B7"/>
<feature type="coiled-coil region" evidence="2">
    <location>
        <begin position="1"/>
        <end position="112"/>
    </location>
</feature>
<evidence type="ECO:0000256" key="2">
    <source>
        <dbReference type="SAM" id="Coils"/>
    </source>
</evidence>
<proteinExistence type="predicted"/>
<evidence type="ECO:0008006" key="5">
    <source>
        <dbReference type="Google" id="ProtNLM"/>
    </source>
</evidence>